<dbReference type="Proteomes" id="UP000191980">
    <property type="component" value="Unassembled WGS sequence"/>
</dbReference>
<dbReference type="STRING" id="1420851.AU255_03110"/>
<keyword evidence="3" id="KW-1185">Reference proteome</keyword>
<dbReference type="EMBL" id="LPUF01000001">
    <property type="protein sequence ID" value="OQK16907.1"/>
    <property type="molecule type" value="Genomic_DNA"/>
</dbReference>
<sequence>MPVDPVNLYAYWNLKQSETENIIEHLDKQLALRIYTLPELSADPSNVKLSFDIKVQGFQNRQKVHLPVAASAYSAVIGEINADDSFSALATAETIHVPRQSPVSEINIDNTVNALQFSQTQEDKLIRNHQPQKNQVTEDHVIESKNIPQTEQPSEDNYVTETNAEVPWSEALILKNFQGYGYDLKVFEKESDAESITTSSHSTLAKQIAKTHTSSKTTKTKINNTSGPGRLF</sequence>
<dbReference type="InterPro" id="IPR032585">
    <property type="entry name" value="DUF4912"/>
</dbReference>
<gene>
    <name evidence="2" type="ORF">AU255_03110</name>
</gene>
<comment type="caution">
    <text evidence="2">The sequence shown here is derived from an EMBL/GenBank/DDBJ whole genome shotgun (WGS) entry which is preliminary data.</text>
</comment>
<dbReference type="Pfam" id="PF16258">
    <property type="entry name" value="DUF4912"/>
    <property type="match status" value="1"/>
</dbReference>
<dbReference type="AlphaFoldDB" id="A0A1V8M5S9"/>
<evidence type="ECO:0008006" key="4">
    <source>
        <dbReference type="Google" id="ProtNLM"/>
    </source>
</evidence>
<feature type="region of interest" description="Disordered" evidence="1">
    <location>
        <begin position="208"/>
        <end position="232"/>
    </location>
</feature>
<proteinExistence type="predicted"/>
<evidence type="ECO:0000313" key="2">
    <source>
        <dbReference type="EMBL" id="OQK16907.1"/>
    </source>
</evidence>
<organism evidence="2 3">
    <name type="scientific">Methyloprofundus sedimenti</name>
    <dbReference type="NCBI Taxonomy" id="1420851"/>
    <lineage>
        <taxon>Bacteria</taxon>
        <taxon>Pseudomonadati</taxon>
        <taxon>Pseudomonadota</taxon>
        <taxon>Gammaproteobacteria</taxon>
        <taxon>Methylococcales</taxon>
        <taxon>Methylococcaceae</taxon>
        <taxon>Methyloprofundus</taxon>
    </lineage>
</organism>
<feature type="compositionally biased region" description="Low complexity" evidence="1">
    <location>
        <begin position="210"/>
        <end position="226"/>
    </location>
</feature>
<protein>
    <recommendedName>
        <fullName evidence="4">DUF4912 domain-containing protein</fullName>
    </recommendedName>
</protein>
<evidence type="ECO:0000313" key="3">
    <source>
        <dbReference type="Proteomes" id="UP000191980"/>
    </source>
</evidence>
<evidence type="ECO:0000256" key="1">
    <source>
        <dbReference type="SAM" id="MobiDB-lite"/>
    </source>
</evidence>
<name>A0A1V8M5S9_9GAMM</name>
<accession>A0A1V8M5S9</accession>
<reference evidence="2 3" key="1">
    <citation type="submission" date="2015-12" db="EMBL/GenBank/DDBJ databases">
        <authorList>
            <person name="Shamseldin A."/>
            <person name="Moawad H."/>
            <person name="Abd El-Rahim W.M."/>
            <person name="Sadowsky M.J."/>
        </authorList>
    </citation>
    <scope>NUCLEOTIDE SEQUENCE [LARGE SCALE GENOMIC DNA]</scope>
    <source>
        <strain evidence="2 3">WF1</strain>
    </source>
</reference>